<evidence type="ECO:0000313" key="12">
    <source>
        <dbReference type="EMBL" id="NJB69853.1"/>
    </source>
</evidence>
<reference evidence="12 13" key="1">
    <citation type="submission" date="2020-03" db="EMBL/GenBank/DDBJ databases">
        <title>Genomic Encyclopedia of Type Strains, Phase IV (KMG-IV): sequencing the most valuable type-strain genomes for metagenomic binning, comparative biology and taxonomic classification.</title>
        <authorList>
            <person name="Goeker M."/>
        </authorList>
    </citation>
    <scope>NUCLEOTIDE SEQUENCE [LARGE SCALE GENOMIC DNA]</scope>
    <source>
        <strain evidence="12 13">DSM 29762</strain>
    </source>
</reference>
<evidence type="ECO:0000259" key="10">
    <source>
        <dbReference type="Pfam" id="PF00389"/>
    </source>
</evidence>
<keyword evidence="13" id="KW-1185">Reference proteome</keyword>
<dbReference type="Pfam" id="PF02826">
    <property type="entry name" value="2-Hacid_dh_C"/>
    <property type="match status" value="1"/>
</dbReference>
<dbReference type="PANTHER" id="PTHR10996:SF257">
    <property type="entry name" value="GLYOXYLATE REDUCTASE 1"/>
    <property type="match status" value="1"/>
</dbReference>
<gene>
    <name evidence="12" type="ORF">GGR42_000315</name>
</gene>
<comment type="similarity">
    <text evidence="5">Belongs to the D-isomer specific 2-hydroxyacid dehydrogenase family. GhrB subfamily.</text>
</comment>
<comment type="catalytic activity">
    <reaction evidence="3">
        <text>(R)-glycerate + NADP(+) = 3-hydroxypyruvate + NADPH + H(+)</text>
        <dbReference type="Rhea" id="RHEA:18657"/>
        <dbReference type="ChEBI" id="CHEBI:15378"/>
        <dbReference type="ChEBI" id="CHEBI:16659"/>
        <dbReference type="ChEBI" id="CHEBI:17180"/>
        <dbReference type="ChEBI" id="CHEBI:57783"/>
        <dbReference type="ChEBI" id="CHEBI:58349"/>
        <dbReference type="EC" id="1.1.1.81"/>
    </reaction>
</comment>
<evidence type="ECO:0000256" key="9">
    <source>
        <dbReference type="RuleBase" id="RU003719"/>
    </source>
</evidence>
<dbReference type="PANTHER" id="PTHR10996">
    <property type="entry name" value="2-HYDROXYACID DEHYDROGENASE-RELATED"/>
    <property type="match status" value="1"/>
</dbReference>
<evidence type="ECO:0000256" key="5">
    <source>
        <dbReference type="ARBA" id="ARBA00061278"/>
    </source>
</evidence>
<dbReference type="InterPro" id="IPR050223">
    <property type="entry name" value="D-isomer_2-hydroxyacid_DH"/>
</dbReference>
<dbReference type="EMBL" id="JAATJJ010000001">
    <property type="protein sequence ID" value="NJB69853.1"/>
    <property type="molecule type" value="Genomic_DNA"/>
</dbReference>
<evidence type="ECO:0000256" key="7">
    <source>
        <dbReference type="ARBA" id="ARBA00066674"/>
    </source>
</evidence>
<feature type="domain" description="D-isomer specific 2-hydroxyacid dehydrogenase catalytic" evidence="10">
    <location>
        <begin position="3"/>
        <end position="319"/>
    </location>
</feature>
<dbReference type="SUPFAM" id="SSF52283">
    <property type="entry name" value="Formate/glycerate dehydrogenase catalytic domain-like"/>
    <property type="match status" value="1"/>
</dbReference>
<evidence type="ECO:0000256" key="8">
    <source>
        <dbReference type="ARBA" id="ARBA00073362"/>
    </source>
</evidence>
<evidence type="ECO:0000256" key="2">
    <source>
        <dbReference type="ARBA" id="ARBA00051801"/>
    </source>
</evidence>
<dbReference type="CDD" id="cd05301">
    <property type="entry name" value="GDH"/>
    <property type="match status" value="1"/>
</dbReference>
<comment type="caution">
    <text evidence="12">The sequence shown here is derived from an EMBL/GenBank/DDBJ whole genome shotgun (WGS) entry which is preliminary data.</text>
</comment>
<dbReference type="Gene3D" id="3.40.50.720">
    <property type="entry name" value="NAD(P)-binding Rossmann-like Domain"/>
    <property type="match status" value="2"/>
</dbReference>
<protein>
    <recommendedName>
        <fullName evidence="8">Glyoxylate/hydroxypyruvate reductase B</fullName>
        <ecNumber evidence="6">1.1.1.79</ecNumber>
        <ecNumber evidence="7">1.1.1.81</ecNumber>
    </recommendedName>
</protein>
<keyword evidence="1 9" id="KW-0560">Oxidoreductase</keyword>
<dbReference type="GO" id="GO:0016618">
    <property type="term" value="F:hydroxypyruvate reductase [NAD(P)H] activity"/>
    <property type="evidence" value="ECO:0007669"/>
    <property type="project" value="UniProtKB-EC"/>
</dbReference>
<dbReference type="SUPFAM" id="SSF51735">
    <property type="entry name" value="NAD(P)-binding Rossmann-fold domains"/>
    <property type="match status" value="1"/>
</dbReference>
<evidence type="ECO:0000313" key="13">
    <source>
        <dbReference type="Proteomes" id="UP000590442"/>
    </source>
</evidence>
<evidence type="ECO:0000256" key="4">
    <source>
        <dbReference type="ARBA" id="ARBA00052769"/>
    </source>
</evidence>
<dbReference type="AlphaFoldDB" id="A0A846QU52"/>
<dbReference type="InterPro" id="IPR036291">
    <property type="entry name" value="NAD(P)-bd_dom_sf"/>
</dbReference>
<dbReference type="InterPro" id="IPR006140">
    <property type="entry name" value="D-isomer_DH_NAD-bd"/>
</dbReference>
<evidence type="ECO:0000256" key="1">
    <source>
        <dbReference type="ARBA" id="ARBA00023002"/>
    </source>
</evidence>
<dbReference type="InterPro" id="IPR006139">
    <property type="entry name" value="D-isomer_2_OHA_DH_cat_dom"/>
</dbReference>
<dbReference type="GO" id="GO:0051287">
    <property type="term" value="F:NAD binding"/>
    <property type="evidence" value="ECO:0007669"/>
    <property type="project" value="InterPro"/>
</dbReference>
<feature type="domain" description="D-isomer specific 2-hydroxyacid dehydrogenase NAD-binding" evidence="11">
    <location>
        <begin position="108"/>
        <end position="287"/>
    </location>
</feature>
<dbReference type="Proteomes" id="UP000590442">
    <property type="component" value="Unassembled WGS sequence"/>
</dbReference>
<evidence type="ECO:0000256" key="3">
    <source>
        <dbReference type="ARBA" id="ARBA00052239"/>
    </source>
</evidence>
<sequence length="319" mass="35156">MKVLVCLNIPNTGIDLMKSEGIEVTKWTHDLPMTAEELNMEAKKYDALLSTSNYSIDAAFLNNNKHLKIISQYAAGYDNIDVPAATKMGIPIANAPNAMTDATADTAFGLMIATSRKMFYMHKTIADGKWGHFRPQANLGFELKNKTVGIFGLGTIGMEFAKRCKGAYSMNVIYCNRSKNELAEKELGARKVSFEELLQNSDVISLHCALTEETKGKFNANAFKKMKTSSIFINTSRGGVHNEADLIEALENNEIWGAGLDVTNPEPMKTDNPLLNMANVAVLPHIGSATVEARNRMSLFAAQNLVAYYKGEKIPYQIN</sequence>
<dbReference type="GO" id="GO:0005829">
    <property type="term" value="C:cytosol"/>
    <property type="evidence" value="ECO:0007669"/>
    <property type="project" value="TreeGrafter"/>
</dbReference>
<organism evidence="12 13">
    <name type="scientific">Saonia flava</name>
    <dbReference type="NCBI Taxonomy" id="523696"/>
    <lineage>
        <taxon>Bacteria</taxon>
        <taxon>Pseudomonadati</taxon>
        <taxon>Bacteroidota</taxon>
        <taxon>Flavobacteriia</taxon>
        <taxon>Flavobacteriales</taxon>
        <taxon>Flavobacteriaceae</taxon>
        <taxon>Saonia</taxon>
    </lineage>
</organism>
<dbReference type="RefSeq" id="WP_167960171.1">
    <property type="nucleotide sequence ID" value="NZ_JAATJJ010000001.1"/>
</dbReference>
<dbReference type="FunFam" id="3.40.50.720:FF:000026">
    <property type="entry name" value="Glyoxylate/hydroxypyruvate reductase B"/>
    <property type="match status" value="1"/>
</dbReference>
<proteinExistence type="inferred from homology"/>
<dbReference type="GO" id="GO:0030267">
    <property type="term" value="F:glyoxylate reductase (NADPH) activity"/>
    <property type="evidence" value="ECO:0007669"/>
    <property type="project" value="UniProtKB-EC"/>
</dbReference>
<comment type="catalytic activity">
    <reaction evidence="4">
        <text>glycolate + NADP(+) = glyoxylate + NADPH + H(+)</text>
        <dbReference type="Rhea" id="RHEA:10992"/>
        <dbReference type="ChEBI" id="CHEBI:15378"/>
        <dbReference type="ChEBI" id="CHEBI:29805"/>
        <dbReference type="ChEBI" id="CHEBI:36655"/>
        <dbReference type="ChEBI" id="CHEBI:57783"/>
        <dbReference type="ChEBI" id="CHEBI:58349"/>
        <dbReference type="EC" id="1.1.1.79"/>
    </reaction>
</comment>
<accession>A0A846QU52</accession>
<dbReference type="Pfam" id="PF00389">
    <property type="entry name" value="2-Hacid_dh"/>
    <property type="match status" value="1"/>
</dbReference>
<evidence type="ECO:0000259" key="11">
    <source>
        <dbReference type="Pfam" id="PF02826"/>
    </source>
</evidence>
<dbReference type="EC" id="1.1.1.79" evidence="6"/>
<dbReference type="EC" id="1.1.1.81" evidence="7"/>
<evidence type="ECO:0000256" key="6">
    <source>
        <dbReference type="ARBA" id="ARBA00066661"/>
    </source>
</evidence>
<name>A0A846QU52_9FLAO</name>
<comment type="catalytic activity">
    <reaction evidence="2">
        <text>(R)-glycerate + NAD(+) = 3-hydroxypyruvate + NADH + H(+)</text>
        <dbReference type="Rhea" id="RHEA:17905"/>
        <dbReference type="ChEBI" id="CHEBI:15378"/>
        <dbReference type="ChEBI" id="CHEBI:16659"/>
        <dbReference type="ChEBI" id="CHEBI:17180"/>
        <dbReference type="ChEBI" id="CHEBI:57540"/>
        <dbReference type="ChEBI" id="CHEBI:57945"/>
        <dbReference type="EC" id="1.1.1.81"/>
    </reaction>
</comment>